<dbReference type="EMBL" id="MU863648">
    <property type="protein sequence ID" value="KAK4099555.1"/>
    <property type="molecule type" value="Genomic_DNA"/>
</dbReference>
<evidence type="ECO:0000256" key="12">
    <source>
        <dbReference type="SAM" id="MobiDB-lite"/>
    </source>
</evidence>
<evidence type="ECO:0000256" key="10">
    <source>
        <dbReference type="ARBA" id="ARBA00023136"/>
    </source>
</evidence>
<name>A0AAN6PX35_9PEZI</name>
<dbReference type="Pfam" id="PF02434">
    <property type="entry name" value="Fringe"/>
    <property type="match status" value="1"/>
</dbReference>
<evidence type="ECO:0000313" key="14">
    <source>
        <dbReference type="EMBL" id="KAK4099555.1"/>
    </source>
</evidence>
<sequence>MSVEKVRSPFALSDYVPLSEHQEQTPDSFYDGKPVLHYHATSAKAWIPGSQLGKLPFFPADLSSEPTAPENSALNGQTEETIEQRVDLFVNSRNLSIFCPSAECGVSIPYQQISIHAVKTLRSSTSDQTFPSVYLQLELAEGGAGDDDFDTVELTLIPNLQPSSGSTAQSEGGPAPTRKPEATQLFEAISECSNLNPDPVQDGDDDDGEDEDGAQVIFEGDHEAIQGFTGVFAGASDGGLPPAMPGSGGWITAENVHEFFDEEGNWIGGNEEGGEEGISGRIQGTLTLEAAAWRCVGRPFAVMWDRIGEGPSTARVRRRCRIRLRPFMGLALALFFSLWLVLPYDNAARLAVWWNAKSVKEALIPRPSEQWVYAHPRHPVDLGRDVVVIVKTGYGTKERVPAWLDALSGLNEFRDIMVIGDSEGHINFADGFHDQGLQVYDAVGHSLRMHLRAYQDHPRVKKYHQLAEALYKHDETSALELCRSIGWELDSMKFISGLEMTYQKYPDKRWYLLVDDDTYVVQPSLKPLLQHLDPEQPHYLGNAVGDFKARFAHGRSAIVLSRGAMRSLIENQKALASIYVDSLDETWSDRLLAKALLQIGIHLNESYSHLFNGEPPLLSKIRADRLCSPIISFHKLPSPDAMREVGDYFRNVSKPVSWSDLWEIYGKTPPWRQSEETVQHDWDHVGEPDESTLTIRAVKTAADCAKHFARRSRTSLAWSWDPVTERCYVSHWMIVGRPAAGRVSAINVARARQLETTCISY</sequence>
<evidence type="ECO:0000256" key="5">
    <source>
        <dbReference type="ARBA" id="ARBA00022676"/>
    </source>
</evidence>
<dbReference type="GO" id="GO:0000387">
    <property type="term" value="P:spliceosomal snRNP assembly"/>
    <property type="evidence" value="ECO:0007669"/>
    <property type="project" value="TreeGrafter"/>
</dbReference>
<keyword evidence="6" id="KW-0808">Transferase</keyword>
<evidence type="ECO:0000256" key="6">
    <source>
        <dbReference type="ARBA" id="ARBA00022679"/>
    </source>
</evidence>
<reference evidence="14" key="1">
    <citation type="journal article" date="2023" name="Mol. Phylogenet. Evol.">
        <title>Genome-scale phylogeny and comparative genomics of the fungal order Sordariales.</title>
        <authorList>
            <person name="Hensen N."/>
            <person name="Bonometti L."/>
            <person name="Westerberg I."/>
            <person name="Brannstrom I.O."/>
            <person name="Guillou S."/>
            <person name="Cros-Aarteil S."/>
            <person name="Calhoun S."/>
            <person name="Haridas S."/>
            <person name="Kuo A."/>
            <person name="Mondo S."/>
            <person name="Pangilinan J."/>
            <person name="Riley R."/>
            <person name="LaButti K."/>
            <person name="Andreopoulos B."/>
            <person name="Lipzen A."/>
            <person name="Chen C."/>
            <person name="Yan M."/>
            <person name="Daum C."/>
            <person name="Ng V."/>
            <person name="Clum A."/>
            <person name="Steindorff A."/>
            <person name="Ohm R.A."/>
            <person name="Martin F."/>
            <person name="Silar P."/>
            <person name="Natvig D.O."/>
            <person name="Lalanne C."/>
            <person name="Gautier V."/>
            <person name="Ament-Velasquez S.L."/>
            <person name="Kruys A."/>
            <person name="Hutchinson M.I."/>
            <person name="Powell A.J."/>
            <person name="Barry K."/>
            <person name="Miller A.N."/>
            <person name="Grigoriev I.V."/>
            <person name="Debuchy R."/>
            <person name="Gladieux P."/>
            <person name="Hiltunen Thoren M."/>
            <person name="Johannesson H."/>
        </authorList>
    </citation>
    <scope>NUCLEOTIDE SEQUENCE</scope>
    <source>
        <strain evidence="14">CBS 757.83</strain>
    </source>
</reference>
<dbReference type="GO" id="GO:0045292">
    <property type="term" value="P:mRNA cis splicing, via spliceosome"/>
    <property type="evidence" value="ECO:0007669"/>
    <property type="project" value="TreeGrafter"/>
</dbReference>
<keyword evidence="15" id="KW-1185">Reference proteome</keyword>
<evidence type="ECO:0000256" key="4">
    <source>
        <dbReference type="ARBA" id="ARBA00022490"/>
    </source>
</evidence>
<keyword evidence="8" id="KW-0735">Signal-anchor</keyword>
<comment type="caution">
    <text evidence="14">The sequence shown here is derived from an EMBL/GenBank/DDBJ whole genome shotgun (WGS) entry which is preliminary data.</text>
</comment>
<feature type="region of interest" description="Disordered" evidence="12">
    <location>
        <begin position="192"/>
        <end position="213"/>
    </location>
</feature>
<dbReference type="GO" id="GO:0005681">
    <property type="term" value="C:spliceosomal complex"/>
    <property type="evidence" value="ECO:0007669"/>
    <property type="project" value="TreeGrafter"/>
</dbReference>
<feature type="compositionally biased region" description="Acidic residues" evidence="12">
    <location>
        <begin position="201"/>
        <end position="213"/>
    </location>
</feature>
<accession>A0AAN6PX35</accession>
<evidence type="ECO:0000256" key="8">
    <source>
        <dbReference type="ARBA" id="ARBA00022968"/>
    </source>
</evidence>
<evidence type="ECO:0000256" key="11">
    <source>
        <dbReference type="ARBA" id="ARBA00023242"/>
    </source>
</evidence>
<keyword evidence="11" id="KW-0539">Nucleus</keyword>
<feature type="region of interest" description="Disordered" evidence="12">
    <location>
        <begin position="158"/>
        <end position="179"/>
    </location>
</feature>
<dbReference type="GO" id="GO:0034715">
    <property type="term" value="C:pICln-Sm protein complex"/>
    <property type="evidence" value="ECO:0007669"/>
    <property type="project" value="TreeGrafter"/>
</dbReference>
<evidence type="ECO:0000256" key="1">
    <source>
        <dbReference type="ARBA" id="ARBA00004123"/>
    </source>
</evidence>
<evidence type="ECO:0000256" key="7">
    <source>
        <dbReference type="ARBA" id="ARBA00022692"/>
    </source>
</evidence>
<evidence type="ECO:0000256" key="3">
    <source>
        <dbReference type="ARBA" id="ARBA00004606"/>
    </source>
</evidence>
<keyword evidence="7" id="KW-0812">Transmembrane</keyword>
<keyword evidence="5" id="KW-0328">Glycosyltransferase</keyword>
<dbReference type="InterPro" id="IPR011993">
    <property type="entry name" value="PH-like_dom_sf"/>
</dbReference>
<dbReference type="Gene3D" id="3.90.550.50">
    <property type="match status" value="1"/>
</dbReference>
<dbReference type="PANTHER" id="PTHR21399">
    <property type="entry name" value="CHLORIDE CONDUCTANCE REGULATORY PROTEIN ICLN"/>
    <property type="match status" value="1"/>
</dbReference>
<dbReference type="Gene3D" id="2.30.29.30">
    <property type="entry name" value="Pleckstrin-homology domain (PH domain)/Phosphotyrosine-binding domain (PTB)"/>
    <property type="match status" value="1"/>
</dbReference>
<reference evidence="14" key="2">
    <citation type="submission" date="2023-05" db="EMBL/GenBank/DDBJ databases">
        <authorList>
            <consortium name="Lawrence Berkeley National Laboratory"/>
            <person name="Steindorff A."/>
            <person name="Hensen N."/>
            <person name="Bonometti L."/>
            <person name="Westerberg I."/>
            <person name="Brannstrom I.O."/>
            <person name="Guillou S."/>
            <person name="Cros-Aarteil S."/>
            <person name="Calhoun S."/>
            <person name="Haridas S."/>
            <person name="Kuo A."/>
            <person name="Mondo S."/>
            <person name="Pangilinan J."/>
            <person name="Riley R."/>
            <person name="Labutti K."/>
            <person name="Andreopoulos B."/>
            <person name="Lipzen A."/>
            <person name="Chen C."/>
            <person name="Yanf M."/>
            <person name="Daum C."/>
            <person name="Ng V."/>
            <person name="Clum A."/>
            <person name="Ohm R."/>
            <person name="Martin F."/>
            <person name="Silar P."/>
            <person name="Natvig D."/>
            <person name="Lalanne C."/>
            <person name="Gautier V."/>
            <person name="Ament-Velasquez S.L."/>
            <person name="Kruys A."/>
            <person name="Hutchinson M.I."/>
            <person name="Powell A.J."/>
            <person name="Barry K."/>
            <person name="Miller A.N."/>
            <person name="Grigoriev I.V."/>
            <person name="Debuchy R."/>
            <person name="Gladieux P."/>
            <person name="Thoren M.H."/>
            <person name="Johannesson H."/>
        </authorList>
    </citation>
    <scope>NUCLEOTIDE SEQUENCE</scope>
    <source>
        <strain evidence="14">CBS 757.83</strain>
    </source>
</reference>
<keyword evidence="4" id="KW-0963">Cytoplasm</keyword>
<dbReference type="GO" id="GO:0016020">
    <property type="term" value="C:membrane"/>
    <property type="evidence" value="ECO:0007669"/>
    <property type="project" value="UniProtKB-SubCell"/>
</dbReference>
<evidence type="ECO:0000313" key="15">
    <source>
        <dbReference type="Proteomes" id="UP001305647"/>
    </source>
</evidence>
<evidence type="ECO:0000256" key="9">
    <source>
        <dbReference type="ARBA" id="ARBA00022989"/>
    </source>
</evidence>
<dbReference type="Pfam" id="PF03517">
    <property type="entry name" value="Voldacs"/>
    <property type="match status" value="1"/>
</dbReference>
<organism evidence="14 15">
    <name type="scientific">Parathielavia hyrcaniae</name>
    <dbReference type="NCBI Taxonomy" id="113614"/>
    <lineage>
        <taxon>Eukaryota</taxon>
        <taxon>Fungi</taxon>
        <taxon>Dikarya</taxon>
        <taxon>Ascomycota</taxon>
        <taxon>Pezizomycotina</taxon>
        <taxon>Sordariomycetes</taxon>
        <taxon>Sordariomycetidae</taxon>
        <taxon>Sordariales</taxon>
        <taxon>Chaetomiaceae</taxon>
        <taxon>Parathielavia</taxon>
    </lineage>
</organism>
<protein>
    <submittedName>
        <fullName evidence="14">Glycosyltransferase family 31 protein</fullName>
    </submittedName>
</protein>
<evidence type="ECO:0000256" key="2">
    <source>
        <dbReference type="ARBA" id="ARBA00004496"/>
    </source>
</evidence>
<feature type="compositionally biased region" description="Polar residues" evidence="12">
    <location>
        <begin position="158"/>
        <end position="170"/>
    </location>
</feature>
<evidence type="ECO:0000259" key="13">
    <source>
        <dbReference type="Pfam" id="PF02434"/>
    </source>
</evidence>
<keyword evidence="10" id="KW-0472">Membrane</keyword>
<comment type="subcellular location">
    <subcellularLocation>
        <location evidence="2">Cytoplasm</location>
    </subcellularLocation>
    <subcellularLocation>
        <location evidence="3">Membrane</location>
        <topology evidence="3">Single-pass type II membrane protein</topology>
    </subcellularLocation>
    <subcellularLocation>
        <location evidence="1">Nucleus</location>
    </subcellularLocation>
</comment>
<gene>
    <name evidence="14" type="ORF">N658DRAFT_487567</name>
</gene>
<dbReference type="InterPro" id="IPR039924">
    <property type="entry name" value="ICln/Lot5/Saf5"/>
</dbReference>
<dbReference type="AlphaFoldDB" id="A0AAN6PX35"/>
<feature type="domain" description="Fringe-like glycosyltransferase" evidence="13">
    <location>
        <begin position="504"/>
        <end position="568"/>
    </location>
</feature>
<dbReference type="GO" id="GO:0005829">
    <property type="term" value="C:cytosol"/>
    <property type="evidence" value="ECO:0007669"/>
    <property type="project" value="TreeGrafter"/>
</dbReference>
<dbReference type="GO" id="GO:0016757">
    <property type="term" value="F:glycosyltransferase activity"/>
    <property type="evidence" value="ECO:0007669"/>
    <property type="project" value="UniProtKB-KW"/>
</dbReference>
<proteinExistence type="predicted"/>
<dbReference type="Proteomes" id="UP001305647">
    <property type="component" value="Unassembled WGS sequence"/>
</dbReference>
<dbReference type="PANTHER" id="PTHR21399:SF0">
    <property type="entry name" value="METHYLOSOME SUBUNIT PICLN"/>
    <property type="match status" value="1"/>
</dbReference>
<dbReference type="InterPro" id="IPR003378">
    <property type="entry name" value="Fringe-like_glycosylTrfase"/>
</dbReference>
<keyword evidence="9" id="KW-1133">Transmembrane helix</keyword>